<feature type="region of interest" description="Disordered" evidence="9">
    <location>
        <begin position="1"/>
        <end position="26"/>
    </location>
</feature>
<dbReference type="CDD" id="cd06261">
    <property type="entry name" value="TM_PBP2"/>
    <property type="match status" value="1"/>
</dbReference>
<dbReference type="RefSeq" id="WP_255893187.1">
    <property type="nucleotide sequence ID" value="NZ_JAFMZM010000010.1"/>
</dbReference>
<feature type="domain" description="ABC transmembrane type-1" evidence="10">
    <location>
        <begin position="77"/>
        <end position="283"/>
    </location>
</feature>
<evidence type="ECO:0000256" key="3">
    <source>
        <dbReference type="ARBA" id="ARBA00022475"/>
    </source>
</evidence>
<accession>A0ABW2MZ36</accession>
<evidence type="ECO:0000256" key="1">
    <source>
        <dbReference type="ARBA" id="ARBA00004651"/>
    </source>
</evidence>
<evidence type="ECO:0000256" key="7">
    <source>
        <dbReference type="ARBA" id="ARBA00023136"/>
    </source>
</evidence>
<comment type="similarity">
    <text evidence="8">Belongs to the binding-protein-dependent transport system permease family.</text>
</comment>
<protein>
    <submittedName>
        <fullName evidence="11">Amino acid ABC transporter permease</fullName>
    </submittedName>
</protein>
<dbReference type="Pfam" id="PF00528">
    <property type="entry name" value="BPD_transp_1"/>
    <property type="match status" value="1"/>
</dbReference>
<evidence type="ECO:0000259" key="10">
    <source>
        <dbReference type="PROSITE" id="PS50928"/>
    </source>
</evidence>
<feature type="transmembrane region" description="Helical" evidence="8">
    <location>
        <begin position="262"/>
        <end position="281"/>
    </location>
</feature>
<dbReference type="NCBIfam" id="TIGR01726">
    <property type="entry name" value="HEQRo_perm_3TM"/>
    <property type="match status" value="1"/>
</dbReference>
<organism evidence="11 12">
    <name type="scientific">Nocardioides astragali</name>
    <dbReference type="NCBI Taxonomy" id="1776736"/>
    <lineage>
        <taxon>Bacteria</taxon>
        <taxon>Bacillati</taxon>
        <taxon>Actinomycetota</taxon>
        <taxon>Actinomycetes</taxon>
        <taxon>Propionibacteriales</taxon>
        <taxon>Nocardioidaceae</taxon>
        <taxon>Nocardioides</taxon>
    </lineage>
</organism>
<dbReference type="InterPro" id="IPR010065">
    <property type="entry name" value="AA_ABC_transptr_permease_3TM"/>
</dbReference>
<feature type="transmembrane region" description="Helical" evidence="8">
    <location>
        <begin position="74"/>
        <end position="101"/>
    </location>
</feature>
<evidence type="ECO:0000256" key="5">
    <source>
        <dbReference type="ARBA" id="ARBA00022970"/>
    </source>
</evidence>
<dbReference type="InterPro" id="IPR000515">
    <property type="entry name" value="MetI-like"/>
</dbReference>
<keyword evidence="2 8" id="KW-0813">Transport</keyword>
<sequence>MTSTTDPVRADRDNQKLGGPDATSKPRVHRRGALEYVAWAACALVAFGVIRTLLTNENYQWDVVAQYVTAETVLRGLVMTVVLTILCMTFGALLGLFVAVLRVSPLRPVRILAGAYVTFFRGTPVLVQLIFWFNIAALYPNLAIGIPFTDVSQDIDVNRLISATTAAVIGLSLNQAAYQAEIFRGGFASVDKGQIEAADSLGMSRGTKLRRIIVPQSMPTIVPATGNQFIGMFKETSLVSVLGVGELLMSVQLIYARTYQTIPLLIVACLWYLFMTLLLSYPQSQIEKKFSRTRARVSNDPAPGLTQTELMGEAK</sequence>
<evidence type="ECO:0000256" key="9">
    <source>
        <dbReference type="SAM" id="MobiDB-lite"/>
    </source>
</evidence>
<evidence type="ECO:0000256" key="6">
    <source>
        <dbReference type="ARBA" id="ARBA00022989"/>
    </source>
</evidence>
<evidence type="ECO:0000313" key="11">
    <source>
        <dbReference type="EMBL" id="MFC7360299.1"/>
    </source>
</evidence>
<dbReference type="EMBL" id="JBHTCH010000007">
    <property type="protein sequence ID" value="MFC7360299.1"/>
    <property type="molecule type" value="Genomic_DNA"/>
</dbReference>
<evidence type="ECO:0000256" key="8">
    <source>
        <dbReference type="RuleBase" id="RU363032"/>
    </source>
</evidence>
<dbReference type="InterPro" id="IPR043429">
    <property type="entry name" value="ArtM/GltK/GlnP/TcyL/YhdX-like"/>
</dbReference>
<evidence type="ECO:0000256" key="4">
    <source>
        <dbReference type="ARBA" id="ARBA00022692"/>
    </source>
</evidence>
<keyword evidence="6 8" id="KW-1133">Transmembrane helix</keyword>
<keyword evidence="12" id="KW-1185">Reference proteome</keyword>
<keyword evidence="4 8" id="KW-0812">Transmembrane</keyword>
<dbReference type="InterPro" id="IPR035906">
    <property type="entry name" value="MetI-like_sf"/>
</dbReference>
<gene>
    <name evidence="11" type="ORF">ACFQO6_08440</name>
</gene>
<proteinExistence type="inferred from homology"/>
<dbReference type="PANTHER" id="PTHR30614">
    <property type="entry name" value="MEMBRANE COMPONENT OF AMINO ACID ABC TRANSPORTER"/>
    <property type="match status" value="1"/>
</dbReference>
<feature type="transmembrane region" description="Helical" evidence="8">
    <location>
        <begin position="33"/>
        <end position="54"/>
    </location>
</feature>
<comment type="subcellular location">
    <subcellularLocation>
        <location evidence="1 8">Cell membrane</location>
        <topology evidence="1 8">Multi-pass membrane protein</topology>
    </subcellularLocation>
</comment>
<dbReference type="SUPFAM" id="SSF161098">
    <property type="entry name" value="MetI-like"/>
    <property type="match status" value="1"/>
</dbReference>
<dbReference type="Proteomes" id="UP001596524">
    <property type="component" value="Unassembled WGS sequence"/>
</dbReference>
<dbReference type="PROSITE" id="PS50928">
    <property type="entry name" value="ABC_TM1"/>
    <property type="match status" value="1"/>
</dbReference>
<dbReference type="Gene3D" id="1.10.3720.10">
    <property type="entry name" value="MetI-like"/>
    <property type="match status" value="1"/>
</dbReference>
<reference evidence="12" key="1">
    <citation type="journal article" date="2019" name="Int. J. Syst. Evol. Microbiol.">
        <title>The Global Catalogue of Microorganisms (GCM) 10K type strain sequencing project: providing services to taxonomists for standard genome sequencing and annotation.</title>
        <authorList>
            <consortium name="The Broad Institute Genomics Platform"/>
            <consortium name="The Broad Institute Genome Sequencing Center for Infectious Disease"/>
            <person name="Wu L."/>
            <person name="Ma J."/>
        </authorList>
    </citation>
    <scope>NUCLEOTIDE SEQUENCE [LARGE SCALE GENOMIC DNA]</scope>
    <source>
        <strain evidence="12">FCH27</strain>
    </source>
</reference>
<keyword evidence="3" id="KW-1003">Cell membrane</keyword>
<evidence type="ECO:0000256" key="2">
    <source>
        <dbReference type="ARBA" id="ARBA00022448"/>
    </source>
</evidence>
<comment type="caution">
    <text evidence="11">The sequence shown here is derived from an EMBL/GenBank/DDBJ whole genome shotgun (WGS) entry which is preliminary data.</text>
</comment>
<keyword evidence="7 8" id="KW-0472">Membrane</keyword>
<name>A0ABW2MZ36_9ACTN</name>
<evidence type="ECO:0000313" key="12">
    <source>
        <dbReference type="Proteomes" id="UP001596524"/>
    </source>
</evidence>
<dbReference type="PANTHER" id="PTHR30614:SF0">
    <property type="entry name" value="L-CYSTINE TRANSPORT SYSTEM PERMEASE PROTEIN TCYL"/>
    <property type="match status" value="1"/>
</dbReference>
<keyword evidence="5" id="KW-0029">Amino-acid transport</keyword>